<feature type="chain" id="PRO_5022218963" evidence="2">
    <location>
        <begin position="23"/>
        <end position="511"/>
    </location>
</feature>
<evidence type="ECO:0000313" key="4">
    <source>
        <dbReference type="EMBL" id="TMI90907.1"/>
    </source>
</evidence>
<dbReference type="GO" id="GO:1904680">
    <property type="term" value="F:peptide transmembrane transporter activity"/>
    <property type="evidence" value="ECO:0007669"/>
    <property type="project" value="TreeGrafter"/>
</dbReference>
<dbReference type="PROSITE" id="PS51318">
    <property type="entry name" value="TAT"/>
    <property type="match status" value="1"/>
</dbReference>
<dbReference type="Gene3D" id="3.10.105.10">
    <property type="entry name" value="Dipeptide-binding Protein, Domain 3"/>
    <property type="match status" value="1"/>
</dbReference>
<feature type="signal peptide" evidence="2">
    <location>
        <begin position="1"/>
        <end position="22"/>
    </location>
</feature>
<sequence>MPSRRCLALGLALALAAGPAAGSFAPRTQAAGARATLTLGVDQEIVGLDPNKVTAFSSFRRVDLLYNKLVTYDADLRVVGDLAESWDTPDARTYVFHLRRGVLFHDGEEMTADDVVFTIERILDPKTASPGRSYLDPVDTVTAADRYTVRLHLKYPLASIFSGLASGNAAIVEKAAVLRAGDLQKTEAGTGPFTLAEWVPDNFMRLTRNPRYFKRGLPKVDEVVFRIIPEQASLLAGVRTRSVDLATISDGSVVKQAQGDRGLVVAQMPGLNLRIFSFNTTRAPFTDARVRDAIAYAIDRDAVVKAAEFGLGVVSGPVPAPAKLWALPVGAFPEYHPNPAKARQLLQDAGAAGAAFKIVASPTYEGGLAVAEVIQNQLRGVGLAPTIENIEWGTYINRWVKRDFDTMIELRGGDPDPDRFLYRTFYSTGAVNNFLFKDAAVDRLLDRGRVHVAAAERRPIYDDLQRALVEKAPAVFLYAPYESAVLQPYVKGFRLIPTGALTYLEQTSIER</sequence>
<dbReference type="PIRSF" id="PIRSF002741">
    <property type="entry name" value="MppA"/>
    <property type="match status" value="1"/>
</dbReference>
<feature type="domain" description="Solute-binding protein family 5" evidence="3">
    <location>
        <begin position="78"/>
        <end position="430"/>
    </location>
</feature>
<dbReference type="GO" id="GO:0043190">
    <property type="term" value="C:ATP-binding cassette (ABC) transporter complex"/>
    <property type="evidence" value="ECO:0007669"/>
    <property type="project" value="InterPro"/>
</dbReference>
<name>A0A537K555_9BACT</name>
<gene>
    <name evidence="4" type="ORF">E6H00_05630</name>
</gene>
<protein>
    <submittedName>
        <fullName evidence="4">ABC transporter substrate-binding protein</fullName>
    </submittedName>
</protein>
<dbReference type="PANTHER" id="PTHR30290:SF38">
    <property type="entry name" value="D,D-DIPEPTIDE-BINDING PERIPLASMIC PROTEIN DDPA-RELATED"/>
    <property type="match status" value="1"/>
</dbReference>
<evidence type="ECO:0000256" key="2">
    <source>
        <dbReference type="SAM" id="SignalP"/>
    </source>
</evidence>
<proteinExistence type="predicted"/>
<dbReference type="PANTHER" id="PTHR30290">
    <property type="entry name" value="PERIPLASMIC BINDING COMPONENT OF ABC TRANSPORTER"/>
    <property type="match status" value="1"/>
</dbReference>
<evidence type="ECO:0000259" key="3">
    <source>
        <dbReference type="Pfam" id="PF00496"/>
    </source>
</evidence>
<dbReference type="InterPro" id="IPR006311">
    <property type="entry name" value="TAT_signal"/>
</dbReference>
<dbReference type="InterPro" id="IPR030678">
    <property type="entry name" value="Peptide/Ni-bd"/>
</dbReference>
<organism evidence="4 5">
    <name type="scientific">Candidatus Segetimicrobium genomatis</name>
    <dbReference type="NCBI Taxonomy" id="2569760"/>
    <lineage>
        <taxon>Bacteria</taxon>
        <taxon>Bacillati</taxon>
        <taxon>Candidatus Sysuimicrobiota</taxon>
        <taxon>Candidatus Sysuimicrobiia</taxon>
        <taxon>Candidatus Sysuimicrobiales</taxon>
        <taxon>Candidatus Segetimicrobiaceae</taxon>
        <taxon>Candidatus Segetimicrobium</taxon>
    </lineage>
</organism>
<dbReference type="Gene3D" id="3.40.190.10">
    <property type="entry name" value="Periplasmic binding protein-like II"/>
    <property type="match status" value="1"/>
</dbReference>
<comment type="caution">
    <text evidence="4">The sequence shown here is derived from an EMBL/GenBank/DDBJ whole genome shotgun (WGS) entry which is preliminary data.</text>
</comment>
<dbReference type="EMBL" id="VBAK01000106">
    <property type="protein sequence ID" value="TMI90907.1"/>
    <property type="molecule type" value="Genomic_DNA"/>
</dbReference>
<reference evidence="4 5" key="1">
    <citation type="journal article" date="2019" name="Nat. Microbiol.">
        <title>Mediterranean grassland soil C-N compound turnover is dependent on rainfall and depth, and is mediated by genomically divergent microorganisms.</title>
        <authorList>
            <person name="Diamond S."/>
            <person name="Andeer P.F."/>
            <person name="Li Z."/>
            <person name="Crits-Christoph A."/>
            <person name="Burstein D."/>
            <person name="Anantharaman K."/>
            <person name="Lane K.R."/>
            <person name="Thomas B.C."/>
            <person name="Pan C."/>
            <person name="Northen T.R."/>
            <person name="Banfield J.F."/>
        </authorList>
    </citation>
    <scope>NUCLEOTIDE SEQUENCE [LARGE SCALE GENOMIC DNA]</scope>
    <source>
        <strain evidence="4">NP_3</strain>
    </source>
</reference>
<evidence type="ECO:0000313" key="5">
    <source>
        <dbReference type="Proteomes" id="UP000318509"/>
    </source>
</evidence>
<dbReference type="AlphaFoldDB" id="A0A537K555"/>
<accession>A0A537K555</accession>
<dbReference type="Gene3D" id="3.90.76.10">
    <property type="entry name" value="Dipeptide-binding Protein, Domain 1"/>
    <property type="match status" value="1"/>
</dbReference>
<dbReference type="SUPFAM" id="SSF53850">
    <property type="entry name" value="Periplasmic binding protein-like II"/>
    <property type="match status" value="1"/>
</dbReference>
<dbReference type="GO" id="GO:0042597">
    <property type="term" value="C:periplasmic space"/>
    <property type="evidence" value="ECO:0007669"/>
    <property type="project" value="UniProtKB-ARBA"/>
</dbReference>
<keyword evidence="1 2" id="KW-0732">Signal</keyword>
<dbReference type="InterPro" id="IPR039424">
    <property type="entry name" value="SBP_5"/>
</dbReference>
<dbReference type="InterPro" id="IPR000914">
    <property type="entry name" value="SBP_5_dom"/>
</dbReference>
<dbReference type="GO" id="GO:0015833">
    <property type="term" value="P:peptide transport"/>
    <property type="evidence" value="ECO:0007669"/>
    <property type="project" value="TreeGrafter"/>
</dbReference>
<dbReference type="Pfam" id="PF00496">
    <property type="entry name" value="SBP_bac_5"/>
    <property type="match status" value="1"/>
</dbReference>
<evidence type="ECO:0000256" key="1">
    <source>
        <dbReference type="ARBA" id="ARBA00022729"/>
    </source>
</evidence>
<dbReference type="Proteomes" id="UP000318509">
    <property type="component" value="Unassembled WGS sequence"/>
</dbReference>